<evidence type="ECO:0000256" key="1">
    <source>
        <dbReference type="SAM" id="Phobius"/>
    </source>
</evidence>
<gene>
    <name evidence="2" type="ORF">APLA_LOCUS16626</name>
</gene>
<sequence>MEGRSEKNGQLTITPSSSALPLIVKKKSKLKPGLAIGISFVLMFISVVTMMVIYDFAAAGMLGVKKGDEQIQKSEMNMQKGVRTVQNLCPVHDFPHDCPHRTLHPYPTDFKQPFRDLTRVHRFLRKLRPTQNNTLQATQGNVKIAASICLYNQCCCGSHPDLRVILGISKNQTLTTIRRVSKQHECSTSL</sequence>
<protein>
    <submittedName>
        <fullName evidence="2">Uncharacterized protein</fullName>
    </submittedName>
</protein>
<keyword evidence="3" id="KW-1185">Reference proteome</keyword>
<dbReference type="OrthoDB" id="10419371at2759"/>
<reference evidence="2 3" key="1">
    <citation type="submission" date="2020-04" db="EMBL/GenBank/DDBJ databases">
        <authorList>
            <person name="Wallbank WR R."/>
            <person name="Pardo Diaz C."/>
            <person name="Kozak K."/>
            <person name="Martin S."/>
            <person name="Jiggins C."/>
            <person name="Moest M."/>
            <person name="Warren A I."/>
            <person name="Byers J.R.P. K."/>
            <person name="Montejo-Kovacevich G."/>
            <person name="Yen C E."/>
        </authorList>
    </citation>
    <scope>NUCLEOTIDE SEQUENCE [LARGE SCALE GENOMIC DNA]</scope>
</reference>
<evidence type="ECO:0000313" key="3">
    <source>
        <dbReference type="Proteomes" id="UP000494106"/>
    </source>
</evidence>
<accession>A0A8S1BI05</accession>
<keyword evidence="1" id="KW-0472">Membrane</keyword>
<dbReference type="Proteomes" id="UP000494106">
    <property type="component" value="Unassembled WGS sequence"/>
</dbReference>
<keyword evidence="1" id="KW-1133">Transmembrane helix</keyword>
<dbReference type="EMBL" id="CADEBC010000598">
    <property type="protein sequence ID" value="CAB3258602.1"/>
    <property type="molecule type" value="Genomic_DNA"/>
</dbReference>
<keyword evidence="1" id="KW-0812">Transmembrane</keyword>
<dbReference type="AlphaFoldDB" id="A0A8S1BI05"/>
<organism evidence="2 3">
    <name type="scientific">Arctia plantaginis</name>
    <name type="common">Wood tiger moth</name>
    <name type="synonym">Phalaena plantaginis</name>
    <dbReference type="NCBI Taxonomy" id="874455"/>
    <lineage>
        <taxon>Eukaryota</taxon>
        <taxon>Metazoa</taxon>
        <taxon>Ecdysozoa</taxon>
        <taxon>Arthropoda</taxon>
        <taxon>Hexapoda</taxon>
        <taxon>Insecta</taxon>
        <taxon>Pterygota</taxon>
        <taxon>Neoptera</taxon>
        <taxon>Endopterygota</taxon>
        <taxon>Lepidoptera</taxon>
        <taxon>Glossata</taxon>
        <taxon>Ditrysia</taxon>
        <taxon>Noctuoidea</taxon>
        <taxon>Erebidae</taxon>
        <taxon>Arctiinae</taxon>
        <taxon>Arctia</taxon>
    </lineage>
</organism>
<evidence type="ECO:0000313" key="2">
    <source>
        <dbReference type="EMBL" id="CAB3258602.1"/>
    </source>
</evidence>
<proteinExistence type="predicted"/>
<name>A0A8S1BI05_ARCPL</name>
<feature type="transmembrane region" description="Helical" evidence="1">
    <location>
        <begin position="34"/>
        <end position="54"/>
    </location>
</feature>
<comment type="caution">
    <text evidence="2">The sequence shown here is derived from an EMBL/GenBank/DDBJ whole genome shotgun (WGS) entry which is preliminary data.</text>
</comment>